<evidence type="ECO:0000313" key="16">
    <source>
        <dbReference type="EMBL" id="MBG6122881.1"/>
    </source>
</evidence>
<feature type="domain" description="Nitrite/Sulfite reductase ferredoxin-like" evidence="15">
    <location>
        <begin position="130"/>
        <end position="191"/>
    </location>
</feature>
<dbReference type="EMBL" id="JADOUE010000001">
    <property type="protein sequence ID" value="MBG6122881.1"/>
    <property type="molecule type" value="Genomic_DNA"/>
</dbReference>
<keyword evidence="10" id="KW-0408">Iron</keyword>
<dbReference type="PROSITE" id="PS00365">
    <property type="entry name" value="NIR_SIR"/>
    <property type="match status" value="1"/>
</dbReference>
<keyword evidence="9 16" id="KW-0560">Oxidoreductase</keyword>
<sequence length="599" mass="67191">MTTTTTSPEAIEEGAKRPARGESPTVRAGRAARTGSERPARRERPARKPKPEGQWKVDGKAPLNHDEELKQLEPVMQVKQRVIDIYSKQGFSSIPEEDLYPRFKWLGMYTQRKQNLGGEHTGKDNVELQDEYFMVRVRFDGGQCSTEQARAVGEISRDYCRSTADLTDRQNIQLHWMRIEDAPAMWDKLESVGLNTWDACGDVPRVIMGSPVAGIAKDEIIDATPAIEEIKNDYILREEFQNLPRKFKSAISGNARQDVVHEINDIAFIGVEHPELGPGFECYVGGGLSTNPMLAQSLGAFVTLEQVPEVWGAVVGLFRDYGYRRLRNRARIKFLVSQWGVEKFRQVLEDEYLGYKLPDGPKAPNNLIDRDHIGIHEQKDGNVYLGVKPTMGHLTGEQLIAIADLAESYGLTRLRFTPFKEILFLDVAPDKVKDLAADLQEMGLYSAPSEFRRGMLTCTGLEFCKLAHVTTKARGIELVDELEQRVPDFDSPITISLNGCPNSCARTQVSDIGFKGQMVDDGNGNKVEGFQVHLGGTITRETSDGGTEANFGRKIRGHKVLSTELGDYVTRVAQNFVDKRNEGEIFREWVLRADEEDLK</sequence>
<dbReference type="Gene3D" id="3.90.480.20">
    <property type="match status" value="1"/>
</dbReference>
<comment type="catalytic activity">
    <reaction evidence="12">
        <text>hydrogen sulfide + 6 oxidized [2Fe-2S]-[ferredoxin] + 3 H2O = sulfite + 6 reduced [2Fe-2S]-[ferredoxin] + 7 H(+)</text>
        <dbReference type="Rhea" id="RHEA:23132"/>
        <dbReference type="Rhea" id="RHEA-COMP:10000"/>
        <dbReference type="Rhea" id="RHEA-COMP:10001"/>
        <dbReference type="ChEBI" id="CHEBI:15377"/>
        <dbReference type="ChEBI" id="CHEBI:15378"/>
        <dbReference type="ChEBI" id="CHEBI:17359"/>
        <dbReference type="ChEBI" id="CHEBI:29919"/>
        <dbReference type="ChEBI" id="CHEBI:33737"/>
        <dbReference type="ChEBI" id="CHEBI:33738"/>
        <dbReference type="EC" id="1.8.7.1"/>
    </reaction>
</comment>
<evidence type="ECO:0000256" key="9">
    <source>
        <dbReference type="ARBA" id="ARBA00023002"/>
    </source>
</evidence>
<dbReference type="AlphaFoldDB" id="A0A931GWP5"/>
<feature type="region of interest" description="Disordered" evidence="13">
    <location>
        <begin position="1"/>
        <end position="64"/>
    </location>
</feature>
<evidence type="ECO:0000259" key="14">
    <source>
        <dbReference type="Pfam" id="PF01077"/>
    </source>
</evidence>
<dbReference type="InterPro" id="IPR006066">
    <property type="entry name" value="NO2/SO3_Rdtase_FeS/sirohaem_BS"/>
</dbReference>
<keyword evidence="5" id="KW-0004">4Fe-4S</keyword>
<evidence type="ECO:0000259" key="15">
    <source>
        <dbReference type="Pfam" id="PF03460"/>
    </source>
</evidence>
<dbReference type="Gene3D" id="3.30.413.10">
    <property type="entry name" value="Sulfite Reductase Hemoprotein, domain 1"/>
    <property type="match status" value="2"/>
</dbReference>
<evidence type="ECO:0000256" key="12">
    <source>
        <dbReference type="ARBA" id="ARBA00049518"/>
    </source>
</evidence>
<evidence type="ECO:0000256" key="8">
    <source>
        <dbReference type="ARBA" id="ARBA00022784"/>
    </source>
</evidence>
<dbReference type="FunFam" id="3.30.413.10:FF:000009">
    <property type="entry name" value="Sulfite reductase [ferredoxin]"/>
    <property type="match status" value="1"/>
</dbReference>
<evidence type="ECO:0000256" key="6">
    <source>
        <dbReference type="ARBA" id="ARBA00022617"/>
    </source>
</evidence>
<comment type="function">
    <text evidence="2">Catalyzes the reduction of sulfite to sulfide, a step in the biosynthesis of sulfur-containing amino acids and cofactors.</text>
</comment>
<evidence type="ECO:0000256" key="7">
    <source>
        <dbReference type="ARBA" id="ARBA00022723"/>
    </source>
</evidence>
<dbReference type="GO" id="GO:0046872">
    <property type="term" value="F:metal ion binding"/>
    <property type="evidence" value="ECO:0007669"/>
    <property type="project" value="UniProtKB-KW"/>
</dbReference>
<comment type="cofactor">
    <cofactor evidence="1">
        <name>[4Fe-4S] cluster</name>
        <dbReference type="ChEBI" id="CHEBI:49883"/>
    </cofactor>
</comment>
<dbReference type="GO" id="GO:0020037">
    <property type="term" value="F:heme binding"/>
    <property type="evidence" value="ECO:0007669"/>
    <property type="project" value="InterPro"/>
</dbReference>
<dbReference type="SUPFAM" id="SSF56014">
    <property type="entry name" value="Nitrite and sulphite reductase 4Fe-4S domain-like"/>
    <property type="match status" value="2"/>
</dbReference>
<feature type="domain" description="Nitrite/sulphite reductase 4Fe-4S" evidence="14">
    <location>
        <begin position="453"/>
        <end position="592"/>
    </location>
</feature>
<dbReference type="PANTHER" id="PTHR32439">
    <property type="entry name" value="FERREDOXIN--NITRITE REDUCTASE, CHLOROPLASTIC"/>
    <property type="match status" value="1"/>
</dbReference>
<keyword evidence="17" id="KW-1185">Reference proteome</keyword>
<evidence type="ECO:0000256" key="1">
    <source>
        <dbReference type="ARBA" id="ARBA00001966"/>
    </source>
</evidence>
<reference evidence="16" key="1">
    <citation type="submission" date="2020-11" db="EMBL/GenBank/DDBJ databases">
        <title>Sequencing the genomes of 1000 actinobacteria strains.</title>
        <authorList>
            <person name="Klenk H.-P."/>
        </authorList>
    </citation>
    <scope>NUCLEOTIDE SEQUENCE</scope>
    <source>
        <strain evidence="16">DSM 45632</strain>
    </source>
</reference>
<evidence type="ECO:0000256" key="5">
    <source>
        <dbReference type="ARBA" id="ARBA00022485"/>
    </source>
</evidence>
<dbReference type="EC" id="1.8.7.1" evidence="4"/>
<evidence type="ECO:0000256" key="2">
    <source>
        <dbReference type="ARBA" id="ARBA00003247"/>
    </source>
</evidence>
<protein>
    <recommendedName>
        <fullName evidence="4">assimilatory sulfite reductase (ferredoxin)</fullName>
        <ecNumber evidence="4">1.8.7.1</ecNumber>
    </recommendedName>
</protein>
<dbReference type="Pfam" id="PF03460">
    <property type="entry name" value="NIR_SIR_ferr"/>
    <property type="match status" value="2"/>
</dbReference>
<comment type="caution">
    <text evidence="16">The sequence shown here is derived from an EMBL/GenBank/DDBJ whole genome shotgun (WGS) entry which is preliminary data.</text>
</comment>
<keyword evidence="8" id="KW-0883">Thioether bond</keyword>
<dbReference type="GO" id="GO:0051539">
    <property type="term" value="F:4 iron, 4 sulfur cluster binding"/>
    <property type="evidence" value="ECO:0007669"/>
    <property type="project" value="UniProtKB-KW"/>
</dbReference>
<comment type="similarity">
    <text evidence="3">Belongs to the nitrite and sulfite reductase 4Fe-4S domain family.</text>
</comment>
<dbReference type="InterPro" id="IPR006067">
    <property type="entry name" value="NO2/SO3_Rdtase_4Fe4S_dom"/>
</dbReference>
<feature type="compositionally biased region" description="Basic and acidic residues" evidence="13">
    <location>
        <begin position="49"/>
        <end position="64"/>
    </location>
</feature>
<dbReference type="GO" id="GO:0050311">
    <property type="term" value="F:sulfite reductase (ferredoxin) activity"/>
    <property type="evidence" value="ECO:0007669"/>
    <property type="project" value="UniProtKB-EC"/>
</dbReference>
<dbReference type="PANTHER" id="PTHR32439:SF0">
    <property type="entry name" value="FERREDOXIN--NITRITE REDUCTASE, CHLOROPLASTIC"/>
    <property type="match status" value="1"/>
</dbReference>
<gene>
    <name evidence="16" type="ORF">IW254_001850</name>
</gene>
<dbReference type="RefSeq" id="WP_196825198.1">
    <property type="nucleotide sequence ID" value="NZ_CP046980.1"/>
</dbReference>
<evidence type="ECO:0000256" key="11">
    <source>
        <dbReference type="ARBA" id="ARBA00023014"/>
    </source>
</evidence>
<evidence type="ECO:0000256" key="3">
    <source>
        <dbReference type="ARBA" id="ARBA00010429"/>
    </source>
</evidence>
<feature type="domain" description="Nitrite/sulphite reductase 4Fe-4S" evidence="14">
    <location>
        <begin position="201"/>
        <end position="354"/>
    </location>
</feature>
<dbReference type="InterPro" id="IPR051329">
    <property type="entry name" value="NIR_SIR_4Fe-4S"/>
</dbReference>
<evidence type="ECO:0000256" key="13">
    <source>
        <dbReference type="SAM" id="MobiDB-lite"/>
    </source>
</evidence>
<evidence type="ECO:0000256" key="10">
    <source>
        <dbReference type="ARBA" id="ARBA00023004"/>
    </source>
</evidence>
<dbReference type="Proteomes" id="UP000658613">
    <property type="component" value="Unassembled WGS sequence"/>
</dbReference>
<dbReference type="InterPro" id="IPR005117">
    <property type="entry name" value="NiRdtase/SiRdtase_haem-b_fer"/>
</dbReference>
<feature type="domain" description="Nitrite/Sulfite reductase ferredoxin-like" evidence="15">
    <location>
        <begin position="376"/>
        <end position="441"/>
    </location>
</feature>
<dbReference type="PRINTS" id="PR00397">
    <property type="entry name" value="SIROHAEM"/>
</dbReference>
<evidence type="ECO:0000256" key="4">
    <source>
        <dbReference type="ARBA" id="ARBA00012353"/>
    </source>
</evidence>
<keyword evidence="7" id="KW-0479">Metal-binding</keyword>
<accession>A0A931GWP5</accession>
<name>A0A931GWP5_9CORY</name>
<dbReference type="SUPFAM" id="SSF55124">
    <property type="entry name" value="Nitrite/Sulfite reductase N-terminal domain-like"/>
    <property type="match status" value="2"/>
</dbReference>
<dbReference type="InterPro" id="IPR036136">
    <property type="entry name" value="Nit/Sulf_reduc_fer-like_dom_sf"/>
</dbReference>
<proteinExistence type="inferred from homology"/>
<evidence type="ECO:0000313" key="17">
    <source>
        <dbReference type="Proteomes" id="UP000658613"/>
    </source>
</evidence>
<keyword evidence="6" id="KW-0349">Heme</keyword>
<dbReference type="InterPro" id="IPR045854">
    <property type="entry name" value="NO2/SO3_Rdtase_4Fe4S_sf"/>
</dbReference>
<organism evidence="16 17">
    <name type="scientific">Corynebacterium aquatimens</name>
    <dbReference type="NCBI Taxonomy" id="1190508"/>
    <lineage>
        <taxon>Bacteria</taxon>
        <taxon>Bacillati</taxon>
        <taxon>Actinomycetota</taxon>
        <taxon>Actinomycetes</taxon>
        <taxon>Mycobacteriales</taxon>
        <taxon>Corynebacteriaceae</taxon>
        <taxon>Corynebacterium</taxon>
    </lineage>
</organism>
<keyword evidence="11" id="KW-0411">Iron-sulfur</keyword>
<dbReference type="Pfam" id="PF01077">
    <property type="entry name" value="NIR_SIR"/>
    <property type="match status" value="2"/>
</dbReference>